<dbReference type="Pfam" id="PF02780">
    <property type="entry name" value="Transketolase_C"/>
    <property type="match status" value="1"/>
</dbReference>
<evidence type="ECO:0000256" key="3">
    <source>
        <dbReference type="ARBA" id="ARBA00023002"/>
    </source>
</evidence>
<accession>A0A9X3BLQ4</accession>
<comment type="caution">
    <text evidence="11">The sequence shown here is derived from an EMBL/GenBank/DDBJ whole genome shotgun (WGS) entry which is preliminary data.</text>
</comment>
<dbReference type="GO" id="GO:0000287">
    <property type="term" value="F:magnesium ion binding"/>
    <property type="evidence" value="ECO:0007669"/>
    <property type="project" value="UniProtKB-ARBA"/>
</dbReference>
<dbReference type="Gene3D" id="3.40.50.920">
    <property type="match status" value="1"/>
</dbReference>
<evidence type="ECO:0000313" key="11">
    <source>
        <dbReference type="EMBL" id="MCV7169574.1"/>
    </source>
</evidence>
<evidence type="ECO:0000256" key="2">
    <source>
        <dbReference type="ARBA" id="ARBA00012277"/>
    </source>
</evidence>
<keyword evidence="4" id="KW-0786">Thiamine pyrophosphate</keyword>
<dbReference type="InterPro" id="IPR009014">
    <property type="entry name" value="Transketo_C/PFOR_II"/>
</dbReference>
<dbReference type="Gene3D" id="3.40.50.970">
    <property type="match status" value="1"/>
</dbReference>
<organism evidence="11 12">
    <name type="scientific">[Mycobacterium] manitobense</name>
    <dbReference type="NCBI Taxonomy" id="190147"/>
    <lineage>
        <taxon>Bacteria</taxon>
        <taxon>Bacillati</taxon>
        <taxon>Actinomycetota</taxon>
        <taxon>Actinomycetes</taxon>
        <taxon>Mycobacteriales</taxon>
        <taxon>Mycobacteriaceae</taxon>
        <taxon>Mycolicibacterium</taxon>
    </lineage>
</organism>
<evidence type="ECO:0000256" key="9">
    <source>
        <dbReference type="ARBA" id="ARBA00080625"/>
    </source>
</evidence>
<feature type="domain" description="Transketolase-like pyrimidine-binding" evidence="10">
    <location>
        <begin position="4"/>
        <end position="176"/>
    </location>
</feature>
<dbReference type="Proteomes" id="UP001140293">
    <property type="component" value="Unassembled WGS sequence"/>
</dbReference>
<keyword evidence="3" id="KW-0560">Oxidoreductase</keyword>
<evidence type="ECO:0000259" key="10">
    <source>
        <dbReference type="SMART" id="SM00861"/>
    </source>
</evidence>
<keyword evidence="12" id="KW-1185">Reference proteome</keyword>
<dbReference type="GO" id="GO:0003863">
    <property type="term" value="F:branched-chain 2-oxo acid dehydrogenase activity"/>
    <property type="evidence" value="ECO:0007669"/>
    <property type="project" value="UniProtKB-EC"/>
</dbReference>
<protein>
    <recommendedName>
        <fullName evidence="8">3-methyl-2-oxobutanoate dehydrogenase subunit beta</fullName>
        <ecNumber evidence="2">1.2.4.4</ecNumber>
    </recommendedName>
    <alternativeName>
        <fullName evidence="9">Branched-chain alpha-ketoacid dehydrogenase E1 component subunit beta</fullName>
    </alternativeName>
</protein>
<dbReference type="InterPro" id="IPR033248">
    <property type="entry name" value="Transketolase_C"/>
</dbReference>
<reference evidence="11" key="2">
    <citation type="journal article" date="2022" name="BMC Genomics">
        <title>Comparative genome analysis of mycobacteria focusing on tRNA and non-coding RNA.</title>
        <authorList>
            <person name="Behra P.R.K."/>
            <person name="Pettersson B.M.F."/>
            <person name="Ramesh M."/>
            <person name="Das S."/>
            <person name="Dasgupta S."/>
            <person name="Kirsebom L.A."/>
        </authorList>
    </citation>
    <scope>NUCLEOTIDE SEQUENCE</scope>
    <source>
        <strain evidence="11">DSM 44615</strain>
    </source>
</reference>
<comment type="catalytic activity">
    <reaction evidence="5">
        <text>N(6)-[(R)-lipoyl]-L-lysyl-[protein] + 3-methyl-2-oxobutanoate + H(+) = N(6)-[(R)-S(8)-2-methylpropanoyldihydrolipoyl]-L-lysyl-[protein] + CO2</text>
        <dbReference type="Rhea" id="RHEA:13457"/>
        <dbReference type="Rhea" id="RHEA-COMP:10474"/>
        <dbReference type="Rhea" id="RHEA-COMP:10497"/>
        <dbReference type="ChEBI" id="CHEBI:11851"/>
        <dbReference type="ChEBI" id="CHEBI:15378"/>
        <dbReference type="ChEBI" id="CHEBI:16526"/>
        <dbReference type="ChEBI" id="CHEBI:83099"/>
        <dbReference type="ChEBI" id="CHEBI:83142"/>
        <dbReference type="EC" id="1.2.4.4"/>
    </reaction>
</comment>
<proteinExistence type="predicted"/>
<dbReference type="PANTHER" id="PTHR43257:SF2">
    <property type="entry name" value="PYRUVATE DEHYDROGENASE E1 COMPONENT SUBUNIT BETA"/>
    <property type="match status" value="1"/>
</dbReference>
<name>A0A9X3BLQ4_9MYCO</name>
<dbReference type="Pfam" id="PF02779">
    <property type="entry name" value="Transket_pyr"/>
    <property type="match status" value="1"/>
</dbReference>
<evidence type="ECO:0000256" key="6">
    <source>
        <dbReference type="ARBA" id="ARBA00059108"/>
    </source>
</evidence>
<comment type="subunit">
    <text evidence="7">Heteromer of E1 alpha (BkdA) and beta (BkdB) subunits. Part of the BCKADH complex, consisting of multiple copies of BkdA/BkdB (E1), BkdC (E2) and Lpd (E3).</text>
</comment>
<reference evidence="11" key="1">
    <citation type="submission" date="2020-07" db="EMBL/GenBank/DDBJ databases">
        <authorList>
            <person name="Pettersson B.M.F."/>
            <person name="Behra P.R.K."/>
            <person name="Ramesh M."/>
            <person name="Das S."/>
            <person name="Dasgupta S."/>
            <person name="Kirsebom L.A."/>
        </authorList>
    </citation>
    <scope>NUCLEOTIDE SEQUENCE</scope>
    <source>
        <strain evidence="11">DSM 44615</strain>
    </source>
</reference>
<dbReference type="InterPro" id="IPR005475">
    <property type="entry name" value="Transketolase-like_Pyr-bd"/>
</dbReference>
<dbReference type="SMART" id="SM00861">
    <property type="entry name" value="Transket_pyr"/>
    <property type="match status" value="1"/>
</dbReference>
<dbReference type="RefSeq" id="WP_264011770.1">
    <property type="nucleotide sequence ID" value="NZ_JACKSJ010000051.1"/>
</dbReference>
<dbReference type="FunFam" id="3.40.50.920:FF:000001">
    <property type="entry name" value="Pyruvate dehydrogenase E1 beta subunit"/>
    <property type="match status" value="1"/>
</dbReference>
<evidence type="ECO:0000256" key="4">
    <source>
        <dbReference type="ARBA" id="ARBA00023052"/>
    </source>
</evidence>
<gene>
    <name evidence="11" type="ORF">H7I41_06525</name>
</gene>
<evidence type="ECO:0000256" key="8">
    <source>
        <dbReference type="ARBA" id="ARBA00069117"/>
    </source>
</evidence>
<comment type="function">
    <text evidence="6">Component of the branched-chain alpha-ketoacid dehydrogenase (BCKADH) complex, that catalyzes the overall conversion of branched-chain alpha-ketoacids to acyl-CoA and CO(2).</text>
</comment>
<dbReference type="EMBL" id="JACKSJ010000051">
    <property type="protein sequence ID" value="MCV7169574.1"/>
    <property type="molecule type" value="Genomic_DNA"/>
</dbReference>
<dbReference type="PANTHER" id="PTHR43257">
    <property type="entry name" value="PYRUVATE DEHYDROGENASE E1 COMPONENT BETA SUBUNIT"/>
    <property type="match status" value="1"/>
</dbReference>
<sequence length="323" mass="34089">MARMNFLAAIAAAQREALSEDDRVVLMGEDVRANLYGTAPGFVEQFGLDRVINLPISEAGFTGVAIGAAMTGLRPILDYSYATFMYLAMDQLVNQAAKSRYMFGGQASIPVVFRASMWYGASSAAHHSDRPYAMFMGVPGLNIVVPSGPAEAKGLMRTAVACNDPVLVFEDATLWSRKEEVPDGPYSIEFGVANVVRPGDDVTVVAIAGAVQHATKAANELEAAGISVELIDPRTLAPLDTDTIVGSAARTGRLLVVDPAQRTCGAAAEIAAVVAERCAGELRAPVRRLTAPDVHAPFSPAMEKPLYPGVASIEAAVRELVAL</sequence>
<dbReference type="FunFam" id="3.40.50.970:FF:000001">
    <property type="entry name" value="Pyruvate dehydrogenase E1 beta subunit"/>
    <property type="match status" value="1"/>
</dbReference>
<evidence type="ECO:0000256" key="5">
    <source>
        <dbReference type="ARBA" id="ARBA00052792"/>
    </source>
</evidence>
<evidence type="ECO:0000256" key="1">
    <source>
        <dbReference type="ARBA" id="ARBA00001964"/>
    </source>
</evidence>
<comment type="cofactor">
    <cofactor evidence="1">
        <name>thiamine diphosphate</name>
        <dbReference type="ChEBI" id="CHEBI:58937"/>
    </cofactor>
</comment>
<evidence type="ECO:0000313" key="12">
    <source>
        <dbReference type="Proteomes" id="UP001140293"/>
    </source>
</evidence>
<dbReference type="EC" id="1.2.4.4" evidence="2"/>
<dbReference type="InterPro" id="IPR029061">
    <property type="entry name" value="THDP-binding"/>
</dbReference>
<evidence type="ECO:0000256" key="7">
    <source>
        <dbReference type="ARBA" id="ARBA00063870"/>
    </source>
</evidence>
<dbReference type="SUPFAM" id="SSF52922">
    <property type="entry name" value="TK C-terminal domain-like"/>
    <property type="match status" value="1"/>
</dbReference>
<dbReference type="AlphaFoldDB" id="A0A9X3BLQ4"/>
<dbReference type="SUPFAM" id="SSF52518">
    <property type="entry name" value="Thiamin diphosphate-binding fold (THDP-binding)"/>
    <property type="match status" value="1"/>
</dbReference>